<comment type="similarity">
    <text evidence="2">Belongs to the prenylcysteine oxidase family.</text>
</comment>
<comment type="caution">
    <text evidence="10">The sequence shown here is derived from an EMBL/GenBank/DDBJ whole genome shotgun (WGS) entry which is preliminary data.</text>
</comment>
<dbReference type="Pfam" id="PF13450">
    <property type="entry name" value="NAD_binding_8"/>
    <property type="match status" value="1"/>
</dbReference>
<evidence type="ECO:0000259" key="9">
    <source>
        <dbReference type="Pfam" id="PF07156"/>
    </source>
</evidence>
<feature type="compositionally biased region" description="Polar residues" evidence="8">
    <location>
        <begin position="704"/>
        <end position="716"/>
    </location>
</feature>
<dbReference type="SUPFAM" id="SSF51905">
    <property type="entry name" value="FAD/NAD(P)-binding domain"/>
    <property type="match status" value="1"/>
</dbReference>
<evidence type="ECO:0000256" key="8">
    <source>
        <dbReference type="SAM" id="MobiDB-lite"/>
    </source>
</evidence>
<accession>A0A9Q0LYC6</accession>
<evidence type="ECO:0000256" key="6">
    <source>
        <dbReference type="ARBA" id="ARBA00023002"/>
    </source>
</evidence>
<feature type="compositionally biased region" description="Basic residues" evidence="8">
    <location>
        <begin position="721"/>
        <end position="732"/>
    </location>
</feature>
<dbReference type="GO" id="GO:0030328">
    <property type="term" value="P:prenylcysteine catabolic process"/>
    <property type="evidence" value="ECO:0007669"/>
    <property type="project" value="InterPro"/>
</dbReference>
<organism evidence="10 11">
    <name type="scientific">Blomia tropicalis</name>
    <name type="common">Mite</name>
    <dbReference type="NCBI Taxonomy" id="40697"/>
    <lineage>
        <taxon>Eukaryota</taxon>
        <taxon>Metazoa</taxon>
        <taxon>Ecdysozoa</taxon>
        <taxon>Arthropoda</taxon>
        <taxon>Chelicerata</taxon>
        <taxon>Arachnida</taxon>
        <taxon>Acari</taxon>
        <taxon>Acariformes</taxon>
        <taxon>Sarcoptiformes</taxon>
        <taxon>Astigmata</taxon>
        <taxon>Glycyphagoidea</taxon>
        <taxon>Echimyopodidae</taxon>
        <taxon>Blomia</taxon>
    </lineage>
</organism>
<dbReference type="InterPro" id="IPR017046">
    <property type="entry name" value="Prenylcysteine_Oxase1"/>
</dbReference>
<sequence>MQVAFSSIIKGAGIVAGGPYHCGAEHVLLYCMTMPSPFGSSTGVVRTKQSSGKTIDDISNMKHQRVYIISGSLDTTVSRGVVAQLYDYYVTNGGFIDKTNVILNQNMKISHTFPTDFNSDGNNECTASKSPYISNCGFDSTGTILQHIYPDIANRTMTTNGQWLRFNQTEFVSSGKTHQIGLDDYGYVYVPQSCTSGTVQCRLHIAFHGCSQSYSQIGDKFIKHTAIIGGGVGGTSTAYFLQELLAKYEEMIDYEIDIFEQSNKIGGRVATIQFDEFDYEAGGSILHERNHYAATFRDLFGLNVRNDSDQDVKTCIFNGRENVFCDDSWHYLTYLSLWYRYGFDPLRMEGRVTKVLEQFERIYELQEKGQAFETVADLLAAMNPSFLNLTRTEYKTLLGDDFGFSQRFINEIAQAVTLVNYGQTVSVHSFVGLVSFAGSGSQLWSVEGGNKLIPINLARHSNADIHLNTKVSSITYLGSHRFQVNRINLDQHSDELKTESSEYDYVIIATPLTNGNDIQFHNFTRRNDLLKDIFDRYQMHQTIATFVKGSTLHSYTDKAILSCNVDKNDGSFFTSFSPIQPVNNEDRQQQQREQKQNEQQQTNVYKLFSNSQLKTHDLYSFFDTIDEVREMIWHAYPEYQRINQPFPPFKIRSGAYYLNAIEWAASAIEMSLIGGKNMALLTYNDMGLHVASSDDEKHEMNGSAAPSNNGESTLNINKRDKFQKHNSRSNKKFKVDEL</sequence>
<keyword evidence="7" id="KW-0325">Glycoprotein</keyword>
<dbReference type="InterPro" id="IPR029058">
    <property type="entry name" value="AB_hydrolase_fold"/>
</dbReference>
<dbReference type="InterPro" id="IPR036188">
    <property type="entry name" value="FAD/NAD-bd_sf"/>
</dbReference>
<keyword evidence="3" id="KW-0285">Flavoprotein</keyword>
<evidence type="ECO:0000256" key="1">
    <source>
        <dbReference type="ARBA" id="ARBA00001974"/>
    </source>
</evidence>
<feature type="domain" description="Prenylcysteine lyase" evidence="9">
    <location>
        <begin position="326"/>
        <end position="694"/>
    </location>
</feature>
<feature type="region of interest" description="Disordered" evidence="8">
    <location>
        <begin position="694"/>
        <end position="738"/>
    </location>
</feature>
<dbReference type="PANTHER" id="PTHR15944:SF0">
    <property type="entry name" value="PRENYLCYSTEINE LYASE DOMAIN-CONTAINING PROTEIN"/>
    <property type="match status" value="1"/>
</dbReference>
<dbReference type="SUPFAM" id="SSF53474">
    <property type="entry name" value="alpha/beta-Hydrolases"/>
    <property type="match status" value="1"/>
</dbReference>
<name>A0A9Q0LYC6_BLOTA</name>
<keyword evidence="6" id="KW-0560">Oxidoreductase</keyword>
<evidence type="ECO:0000313" key="11">
    <source>
        <dbReference type="Proteomes" id="UP001142055"/>
    </source>
</evidence>
<dbReference type="EMBL" id="JAPWDV010000003">
    <property type="protein sequence ID" value="KAJ6216753.1"/>
    <property type="molecule type" value="Genomic_DNA"/>
</dbReference>
<feature type="region of interest" description="Disordered" evidence="8">
    <location>
        <begin position="576"/>
        <end position="598"/>
    </location>
</feature>
<evidence type="ECO:0000256" key="4">
    <source>
        <dbReference type="ARBA" id="ARBA00022729"/>
    </source>
</evidence>
<evidence type="ECO:0000256" key="2">
    <source>
        <dbReference type="ARBA" id="ARBA00009967"/>
    </source>
</evidence>
<comment type="cofactor">
    <cofactor evidence="1">
        <name>FAD</name>
        <dbReference type="ChEBI" id="CHEBI:57692"/>
    </cofactor>
</comment>
<keyword evidence="4" id="KW-0732">Signal</keyword>
<evidence type="ECO:0000256" key="7">
    <source>
        <dbReference type="ARBA" id="ARBA00023180"/>
    </source>
</evidence>
<dbReference type="Pfam" id="PF07156">
    <property type="entry name" value="Prenylcys_lyase"/>
    <property type="match status" value="1"/>
</dbReference>
<dbReference type="Gene3D" id="3.50.50.60">
    <property type="entry name" value="FAD/NAD(P)-binding domain"/>
    <property type="match status" value="1"/>
</dbReference>
<dbReference type="Proteomes" id="UP001142055">
    <property type="component" value="Chromosome 3"/>
</dbReference>
<proteinExistence type="inferred from homology"/>
<evidence type="ECO:0000256" key="3">
    <source>
        <dbReference type="ARBA" id="ARBA00022630"/>
    </source>
</evidence>
<dbReference type="PANTHER" id="PTHR15944">
    <property type="entry name" value="FARNESYLCYSTEINE LYASE"/>
    <property type="match status" value="1"/>
</dbReference>
<dbReference type="AlphaFoldDB" id="A0A9Q0LYC6"/>
<dbReference type="GO" id="GO:0001735">
    <property type="term" value="F:prenylcysteine oxidase activity"/>
    <property type="evidence" value="ECO:0007669"/>
    <property type="project" value="InterPro"/>
</dbReference>
<evidence type="ECO:0000313" key="10">
    <source>
        <dbReference type="EMBL" id="KAJ6216753.1"/>
    </source>
</evidence>
<dbReference type="InterPro" id="IPR010795">
    <property type="entry name" value="Prenylcys_lyase"/>
</dbReference>
<protein>
    <recommendedName>
        <fullName evidence="9">Prenylcysteine lyase domain-containing protein</fullName>
    </recommendedName>
</protein>
<keyword evidence="11" id="KW-1185">Reference proteome</keyword>
<reference evidence="10" key="1">
    <citation type="submission" date="2022-12" db="EMBL/GenBank/DDBJ databases">
        <title>Genome assemblies of Blomia tropicalis.</title>
        <authorList>
            <person name="Cui Y."/>
        </authorList>
    </citation>
    <scope>NUCLEOTIDE SEQUENCE</scope>
    <source>
        <tissue evidence="10">Adult mites</tissue>
    </source>
</reference>
<evidence type="ECO:0000256" key="5">
    <source>
        <dbReference type="ARBA" id="ARBA00022827"/>
    </source>
</evidence>
<dbReference type="OMA" id="SIGIWDG"/>
<dbReference type="GO" id="GO:0030327">
    <property type="term" value="P:prenylated protein catabolic process"/>
    <property type="evidence" value="ECO:0007669"/>
    <property type="project" value="TreeGrafter"/>
</dbReference>
<feature type="compositionally biased region" description="Basic and acidic residues" evidence="8">
    <location>
        <begin position="584"/>
        <end position="596"/>
    </location>
</feature>
<keyword evidence="5" id="KW-0274">FAD</keyword>
<gene>
    <name evidence="10" type="ORF">RDWZM_007910</name>
</gene>